<accession>A0AC60Q716</accession>
<evidence type="ECO:0000313" key="2">
    <source>
        <dbReference type="Proteomes" id="UP000805193"/>
    </source>
</evidence>
<gene>
    <name evidence="1" type="ORF">HPB47_024142</name>
</gene>
<organism evidence="1 2">
    <name type="scientific">Ixodes persulcatus</name>
    <name type="common">Taiga tick</name>
    <dbReference type="NCBI Taxonomy" id="34615"/>
    <lineage>
        <taxon>Eukaryota</taxon>
        <taxon>Metazoa</taxon>
        <taxon>Ecdysozoa</taxon>
        <taxon>Arthropoda</taxon>
        <taxon>Chelicerata</taxon>
        <taxon>Arachnida</taxon>
        <taxon>Acari</taxon>
        <taxon>Parasitiformes</taxon>
        <taxon>Ixodida</taxon>
        <taxon>Ixodoidea</taxon>
        <taxon>Ixodidae</taxon>
        <taxon>Ixodinae</taxon>
        <taxon>Ixodes</taxon>
    </lineage>
</organism>
<comment type="caution">
    <text evidence="1">The sequence shown here is derived from an EMBL/GenBank/DDBJ whole genome shotgun (WGS) entry which is preliminary data.</text>
</comment>
<dbReference type="EMBL" id="JABSTQ010009468">
    <property type="protein sequence ID" value="KAG0428904.1"/>
    <property type="molecule type" value="Genomic_DNA"/>
</dbReference>
<protein>
    <submittedName>
        <fullName evidence="1">Uncharacterized protein</fullName>
    </submittedName>
</protein>
<keyword evidence="2" id="KW-1185">Reference proteome</keyword>
<name>A0AC60Q716_IXOPE</name>
<sequence length="114" mass="13145">MDNRRRGQSQGVHQTQEEDLTCSVRQPEAEKYPIAVKQPKEVQGTVHWQRPHRNLRIKHPDNHHKHGSALLHKRETLRTQVHLLAKPLDLLKGCGNGVLDCETPNHGFPNDEKF</sequence>
<proteinExistence type="predicted"/>
<dbReference type="Proteomes" id="UP000805193">
    <property type="component" value="Unassembled WGS sequence"/>
</dbReference>
<reference evidence="1 2" key="1">
    <citation type="journal article" date="2020" name="Cell">
        <title>Large-Scale Comparative Analyses of Tick Genomes Elucidate Their Genetic Diversity and Vector Capacities.</title>
        <authorList>
            <consortium name="Tick Genome and Microbiome Consortium (TIGMIC)"/>
            <person name="Jia N."/>
            <person name="Wang J."/>
            <person name="Shi W."/>
            <person name="Du L."/>
            <person name="Sun Y."/>
            <person name="Zhan W."/>
            <person name="Jiang J.F."/>
            <person name="Wang Q."/>
            <person name="Zhang B."/>
            <person name="Ji P."/>
            <person name="Bell-Sakyi L."/>
            <person name="Cui X.M."/>
            <person name="Yuan T.T."/>
            <person name="Jiang B.G."/>
            <person name="Yang W.F."/>
            <person name="Lam T.T."/>
            <person name="Chang Q.C."/>
            <person name="Ding S.J."/>
            <person name="Wang X.J."/>
            <person name="Zhu J.G."/>
            <person name="Ruan X.D."/>
            <person name="Zhao L."/>
            <person name="Wei J.T."/>
            <person name="Ye R.Z."/>
            <person name="Que T.C."/>
            <person name="Du C.H."/>
            <person name="Zhou Y.H."/>
            <person name="Cheng J.X."/>
            <person name="Dai P.F."/>
            <person name="Guo W.B."/>
            <person name="Han X.H."/>
            <person name="Huang E.J."/>
            <person name="Li L.F."/>
            <person name="Wei W."/>
            <person name="Gao Y.C."/>
            <person name="Liu J.Z."/>
            <person name="Shao H.Z."/>
            <person name="Wang X."/>
            <person name="Wang C.C."/>
            <person name="Yang T.C."/>
            <person name="Huo Q.B."/>
            <person name="Li W."/>
            <person name="Chen H.Y."/>
            <person name="Chen S.E."/>
            <person name="Zhou L.G."/>
            <person name="Ni X.B."/>
            <person name="Tian J.H."/>
            <person name="Sheng Y."/>
            <person name="Liu T."/>
            <person name="Pan Y.S."/>
            <person name="Xia L.Y."/>
            <person name="Li J."/>
            <person name="Zhao F."/>
            <person name="Cao W.C."/>
        </authorList>
    </citation>
    <scope>NUCLEOTIDE SEQUENCE [LARGE SCALE GENOMIC DNA]</scope>
    <source>
        <strain evidence="1">Iper-2018</strain>
    </source>
</reference>
<evidence type="ECO:0000313" key="1">
    <source>
        <dbReference type="EMBL" id="KAG0428904.1"/>
    </source>
</evidence>